<dbReference type="InterPro" id="IPR013446">
    <property type="entry name" value="G1P_cyt_trans-like"/>
</dbReference>
<keyword evidence="2" id="KW-0808">Transferase</keyword>
<comment type="caution">
    <text evidence="2">The sequence shown here is derived from an EMBL/GenBank/DDBJ whole genome shotgun (WGS) entry which is preliminary data.</text>
</comment>
<protein>
    <submittedName>
        <fullName evidence="2">Glucose-1-phosphate cytidylyltransferase</fullName>
    </submittedName>
</protein>
<reference evidence="2" key="1">
    <citation type="submission" date="2020-10" db="EMBL/GenBank/DDBJ databases">
        <authorList>
            <person name="Castelo-Branco R."/>
            <person name="Eusebio N."/>
            <person name="Adriana R."/>
            <person name="Vieira A."/>
            <person name="Brugerolle De Fraissinette N."/>
            <person name="Rezende De Castro R."/>
            <person name="Schneider M.P."/>
            <person name="Vasconcelos V."/>
            <person name="Leao P.N."/>
        </authorList>
    </citation>
    <scope>NUCLEOTIDE SEQUENCE</scope>
    <source>
        <strain evidence="2">LEGE 07157</strain>
    </source>
</reference>
<evidence type="ECO:0000313" key="3">
    <source>
        <dbReference type="Proteomes" id="UP000654482"/>
    </source>
</evidence>
<dbReference type="Proteomes" id="UP000654482">
    <property type="component" value="Unassembled WGS sequence"/>
</dbReference>
<dbReference type="EMBL" id="JADEWZ010000003">
    <property type="protein sequence ID" value="MBE9114779.1"/>
    <property type="molecule type" value="Genomic_DNA"/>
</dbReference>
<dbReference type="GO" id="GO:0047343">
    <property type="term" value="F:glucose-1-phosphate cytidylyltransferase activity"/>
    <property type="evidence" value="ECO:0007669"/>
    <property type="project" value="InterPro"/>
</dbReference>
<organism evidence="2 3">
    <name type="scientific">Lusitaniella coriacea LEGE 07157</name>
    <dbReference type="NCBI Taxonomy" id="945747"/>
    <lineage>
        <taxon>Bacteria</taxon>
        <taxon>Bacillati</taxon>
        <taxon>Cyanobacteriota</taxon>
        <taxon>Cyanophyceae</taxon>
        <taxon>Spirulinales</taxon>
        <taxon>Lusitaniellaceae</taxon>
        <taxon>Lusitaniella</taxon>
    </lineage>
</organism>
<name>A0A8J7AXW5_9CYAN</name>
<accession>A0A8J7AXW5</accession>
<evidence type="ECO:0000259" key="1">
    <source>
        <dbReference type="Pfam" id="PF00483"/>
    </source>
</evidence>
<sequence length="271" mass="31808">MKVVLFCGGLGTRMRDYSEKIPKPMVTIGYRPILWHVMKYYAHYGHKDFILCLGYKGDAIKSYFLNYNEWLSNDFTLSEGNKIKLVNRDIKDWKINFVDTGLTSNIGQRLKAVEPYLEGEDVFLANYSDGLTNLHLPSFIDYSRKVNKIGSFLCVRPSQSFHLVDTDKTGIVCSIKDVAQRDIWINGGYFMFKKEIFDYINYGEELVYEPFQRLVDREELIAYKYKGFFGVMDTFKEKQQLDDMYAQGDTPWEVWKQPELETQWDEFPHSA</sequence>
<keyword evidence="2" id="KW-0548">Nucleotidyltransferase</keyword>
<dbReference type="SUPFAM" id="SSF53448">
    <property type="entry name" value="Nucleotide-diphospho-sugar transferases"/>
    <property type="match status" value="1"/>
</dbReference>
<proteinExistence type="predicted"/>
<evidence type="ECO:0000313" key="2">
    <source>
        <dbReference type="EMBL" id="MBE9114779.1"/>
    </source>
</evidence>
<gene>
    <name evidence="2" type="ORF">IQ249_02610</name>
</gene>
<dbReference type="InterPro" id="IPR029044">
    <property type="entry name" value="Nucleotide-diphossugar_trans"/>
</dbReference>
<dbReference type="RefSeq" id="WP_194027872.1">
    <property type="nucleotide sequence ID" value="NZ_JADEWZ010000003.1"/>
</dbReference>
<feature type="domain" description="Nucleotidyl transferase" evidence="1">
    <location>
        <begin position="3"/>
        <end position="209"/>
    </location>
</feature>
<dbReference type="PANTHER" id="PTHR47183:SF3">
    <property type="entry name" value="TRANSFERASE"/>
    <property type="match status" value="1"/>
</dbReference>
<dbReference type="AlphaFoldDB" id="A0A8J7AXW5"/>
<keyword evidence="3" id="KW-1185">Reference proteome</keyword>
<dbReference type="Pfam" id="PF00483">
    <property type="entry name" value="NTP_transferase"/>
    <property type="match status" value="1"/>
</dbReference>
<dbReference type="InterPro" id="IPR005835">
    <property type="entry name" value="NTP_transferase_dom"/>
</dbReference>
<dbReference type="Gene3D" id="3.90.550.10">
    <property type="entry name" value="Spore Coat Polysaccharide Biosynthesis Protein SpsA, Chain A"/>
    <property type="match status" value="1"/>
</dbReference>
<dbReference type="PANTHER" id="PTHR47183">
    <property type="entry name" value="GLUCOSE-1-PHOSPHATE CYTIDYLYLTRANSFERASE-RELATED"/>
    <property type="match status" value="1"/>
</dbReference>